<evidence type="ECO:0000256" key="1">
    <source>
        <dbReference type="SAM" id="Phobius"/>
    </source>
</evidence>
<protein>
    <submittedName>
        <fullName evidence="2">Uncharacterized protein</fullName>
    </submittedName>
</protein>
<dbReference type="Proteomes" id="UP000595917">
    <property type="component" value="Chromosome"/>
</dbReference>
<reference evidence="2" key="1">
    <citation type="submission" date="2021-01" db="EMBL/GenBank/DDBJ databases">
        <title>Description of Breznakiella homolactica.</title>
        <authorList>
            <person name="Song Y."/>
            <person name="Brune A."/>
        </authorList>
    </citation>
    <scope>NUCLEOTIDE SEQUENCE</scope>
    <source>
        <strain evidence="2">RmG30</strain>
    </source>
</reference>
<dbReference type="RefSeq" id="WP_215626914.1">
    <property type="nucleotide sequence ID" value="NZ_CP067089.2"/>
</dbReference>
<dbReference type="AlphaFoldDB" id="A0A7T7XNJ7"/>
<keyword evidence="1" id="KW-0472">Membrane</keyword>
<proteinExistence type="predicted"/>
<keyword evidence="1" id="KW-0812">Transmembrane</keyword>
<organism evidence="2 3">
    <name type="scientific">Breznakiella homolactica</name>
    <dbReference type="NCBI Taxonomy" id="2798577"/>
    <lineage>
        <taxon>Bacteria</taxon>
        <taxon>Pseudomonadati</taxon>
        <taxon>Spirochaetota</taxon>
        <taxon>Spirochaetia</taxon>
        <taxon>Spirochaetales</taxon>
        <taxon>Breznakiellaceae</taxon>
        <taxon>Breznakiella</taxon>
    </lineage>
</organism>
<feature type="transmembrane region" description="Helical" evidence="1">
    <location>
        <begin position="29"/>
        <end position="47"/>
    </location>
</feature>
<dbReference type="EMBL" id="CP067089">
    <property type="protein sequence ID" value="QQO09611.1"/>
    <property type="molecule type" value="Genomic_DNA"/>
</dbReference>
<sequence length="105" mass="11813">MRQFFISLAIGLGAAILDTVPMIVMKLDKFFSISAFATWLILAFFIPRIGLVRVHWLNGMVTALLFIVPMLFLIYKLDPKGIPFIMLNTLILGALVGFLSHVFLK</sequence>
<accession>A0A7T7XNJ7</accession>
<name>A0A7T7XNJ7_9SPIR</name>
<evidence type="ECO:0000313" key="2">
    <source>
        <dbReference type="EMBL" id="QQO09611.1"/>
    </source>
</evidence>
<evidence type="ECO:0000313" key="3">
    <source>
        <dbReference type="Proteomes" id="UP000595917"/>
    </source>
</evidence>
<keyword evidence="3" id="KW-1185">Reference proteome</keyword>
<dbReference type="KEGG" id="bhc:JFL75_01450"/>
<keyword evidence="1" id="KW-1133">Transmembrane helix</keyword>
<feature type="transmembrane region" description="Helical" evidence="1">
    <location>
        <begin position="54"/>
        <end position="75"/>
    </location>
</feature>
<feature type="transmembrane region" description="Helical" evidence="1">
    <location>
        <begin position="81"/>
        <end position="104"/>
    </location>
</feature>
<gene>
    <name evidence="2" type="ORF">JFL75_01450</name>
</gene>